<evidence type="ECO:0000259" key="2">
    <source>
        <dbReference type="Pfam" id="PF04296"/>
    </source>
</evidence>
<feature type="region of interest" description="Disordered" evidence="1">
    <location>
        <begin position="1"/>
        <end position="52"/>
    </location>
</feature>
<reference evidence="3" key="1">
    <citation type="submission" date="2020-12" db="EMBL/GenBank/DDBJ databases">
        <title>Bacterial taxonomy.</title>
        <authorList>
            <person name="Pan X."/>
        </authorList>
    </citation>
    <scope>NUCLEOTIDE SEQUENCE</scope>
    <source>
        <strain evidence="3">B2012</strain>
    </source>
</reference>
<dbReference type="InterPro" id="IPR029064">
    <property type="entry name" value="Ribosomal_eL30-like_sf"/>
</dbReference>
<gene>
    <name evidence="3" type="ORF">JCR33_24170</name>
</gene>
<name>A0A934ILJ9_9HYPH</name>
<dbReference type="Pfam" id="PF04296">
    <property type="entry name" value="YlxR"/>
    <property type="match status" value="1"/>
</dbReference>
<comment type="caution">
    <text evidence="3">The sequence shown here is derived from an EMBL/GenBank/DDBJ whole genome shotgun (WGS) entry which is preliminary data.</text>
</comment>
<feature type="compositionally biased region" description="Basic and acidic residues" evidence="1">
    <location>
        <begin position="239"/>
        <end position="249"/>
    </location>
</feature>
<dbReference type="InterPro" id="IPR037465">
    <property type="entry name" value="YlxR"/>
</dbReference>
<dbReference type="EMBL" id="JAEKJA010000042">
    <property type="protein sequence ID" value="MBJ3778819.1"/>
    <property type="molecule type" value="Genomic_DNA"/>
</dbReference>
<accession>A0A934ILJ9</accession>
<dbReference type="AlphaFoldDB" id="A0A934ILJ9"/>
<dbReference type="SUPFAM" id="SSF64376">
    <property type="entry name" value="YlxR-like"/>
    <property type="match status" value="1"/>
</dbReference>
<feature type="region of interest" description="Disordered" evidence="1">
    <location>
        <begin position="233"/>
        <end position="256"/>
    </location>
</feature>
<dbReference type="RefSeq" id="WP_198884725.1">
    <property type="nucleotide sequence ID" value="NZ_JAEKJA010000042.1"/>
</dbReference>
<dbReference type="PANTHER" id="PTHR34215:SF1">
    <property type="entry name" value="YLXR DOMAIN-CONTAINING PROTEIN"/>
    <property type="match status" value="1"/>
</dbReference>
<dbReference type="Proteomes" id="UP000609531">
    <property type="component" value="Unassembled WGS sequence"/>
</dbReference>
<organism evidence="3 4">
    <name type="scientific">Acuticoccus mangrovi</name>
    <dbReference type="NCBI Taxonomy" id="2796142"/>
    <lineage>
        <taxon>Bacteria</taxon>
        <taxon>Pseudomonadati</taxon>
        <taxon>Pseudomonadota</taxon>
        <taxon>Alphaproteobacteria</taxon>
        <taxon>Hyphomicrobiales</taxon>
        <taxon>Amorphaceae</taxon>
        <taxon>Acuticoccus</taxon>
    </lineage>
</organism>
<dbReference type="Gene3D" id="3.30.1230.10">
    <property type="entry name" value="YlxR-like"/>
    <property type="match status" value="1"/>
</dbReference>
<sequence length="256" mass="28223">MDHRGGPCRRRGRRSGGRRRRRGRRRPQSGAPELTRRREKPPTRTCALTRRSGPPETMIRFVLAPDGSVVPDIRRRLPGRGVWIDATHDSVASAVTKRAFARGFKAQVAASDGLADEVERLLRRAALERLAMAHKAGLVTAGFEKVRAVLSEARTVGLIVAADAAADSRQKLETLAKKACDLHNKRNVVDGFSSIELESTLGRERVVFAALAPGRLSELFLTDTERLHAYRNGGTRSVPHREHQPDEHTFAGPLAV</sequence>
<protein>
    <submittedName>
        <fullName evidence="3">RNA-binding protein</fullName>
    </submittedName>
</protein>
<dbReference type="SUPFAM" id="SSF55315">
    <property type="entry name" value="L30e-like"/>
    <property type="match status" value="1"/>
</dbReference>
<dbReference type="CDD" id="cd00279">
    <property type="entry name" value="YlxR"/>
    <property type="match status" value="1"/>
</dbReference>
<feature type="compositionally biased region" description="Basic residues" evidence="1">
    <location>
        <begin position="1"/>
        <end position="27"/>
    </location>
</feature>
<dbReference type="PANTHER" id="PTHR34215">
    <property type="entry name" value="BLL0784 PROTEIN"/>
    <property type="match status" value="1"/>
</dbReference>
<proteinExistence type="predicted"/>
<dbReference type="InterPro" id="IPR035931">
    <property type="entry name" value="YlxR-like_sf"/>
</dbReference>
<dbReference type="InterPro" id="IPR007393">
    <property type="entry name" value="YlxR_dom"/>
</dbReference>
<evidence type="ECO:0000256" key="1">
    <source>
        <dbReference type="SAM" id="MobiDB-lite"/>
    </source>
</evidence>
<keyword evidence="4" id="KW-1185">Reference proteome</keyword>
<evidence type="ECO:0000313" key="3">
    <source>
        <dbReference type="EMBL" id="MBJ3778819.1"/>
    </source>
</evidence>
<feature type="domain" description="YlxR" evidence="2">
    <location>
        <begin position="44"/>
        <end position="119"/>
    </location>
</feature>
<evidence type="ECO:0000313" key="4">
    <source>
        <dbReference type="Proteomes" id="UP000609531"/>
    </source>
</evidence>
<dbReference type="Gene3D" id="3.30.1330.30">
    <property type="match status" value="1"/>
</dbReference>
<dbReference type="NCBIfam" id="NF006622">
    <property type="entry name" value="PRK09190.1"/>
    <property type="match status" value="1"/>
</dbReference>